<reference evidence="3" key="1">
    <citation type="submission" date="2020-10" db="EMBL/GenBank/DDBJ databases">
        <authorList>
            <person name="Gilroy R."/>
        </authorList>
    </citation>
    <scope>NUCLEOTIDE SEQUENCE</scope>
    <source>
        <strain evidence="3">7293</strain>
    </source>
</reference>
<dbReference type="Gene3D" id="2.160.20.110">
    <property type="match status" value="1"/>
</dbReference>
<keyword evidence="2" id="KW-0732">Signal</keyword>
<organism evidence="3 4">
    <name type="scientific">Candidatus Ornithospirochaeta stercoripullorum</name>
    <dbReference type="NCBI Taxonomy" id="2840899"/>
    <lineage>
        <taxon>Bacteria</taxon>
        <taxon>Pseudomonadati</taxon>
        <taxon>Spirochaetota</taxon>
        <taxon>Spirochaetia</taxon>
        <taxon>Spirochaetales</taxon>
        <taxon>Spirochaetaceae</taxon>
        <taxon>Spirochaetaceae incertae sedis</taxon>
        <taxon>Candidatus Ornithospirochaeta</taxon>
    </lineage>
</organism>
<accession>A0A9D9E0T5</accession>
<reference evidence="3" key="2">
    <citation type="journal article" date="2021" name="PeerJ">
        <title>Extensive microbial diversity within the chicken gut microbiome revealed by metagenomics and culture.</title>
        <authorList>
            <person name="Gilroy R."/>
            <person name="Ravi A."/>
            <person name="Getino M."/>
            <person name="Pursley I."/>
            <person name="Horton D.L."/>
            <person name="Alikhan N.F."/>
            <person name="Baker D."/>
            <person name="Gharbi K."/>
            <person name="Hall N."/>
            <person name="Watson M."/>
            <person name="Adriaenssens E.M."/>
            <person name="Foster-Nyarko E."/>
            <person name="Jarju S."/>
            <person name="Secka A."/>
            <person name="Antonio M."/>
            <person name="Oren A."/>
            <person name="Chaudhuri R.R."/>
            <person name="La Ragione R."/>
            <person name="Hildebrand F."/>
            <person name="Pallen M.J."/>
        </authorList>
    </citation>
    <scope>NUCLEOTIDE SEQUENCE</scope>
    <source>
        <strain evidence="3">7293</strain>
    </source>
</reference>
<dbReference type="InterPro" id="IPR013378">
    <property type="entry name" value="InlB-like_B-rpt"/>
</dbReference>
<feature type="chain" id="PRO_5038586974" evidence="2">
    <location>
        <begin position="19"/>
        <end position="587"/>
    </location>
</feature>
<dbReference type="Proteomes" id="UP000823615">
    <property type="component" value="Unassembled WGS sequence"/>
</dbReference>
<sequence length="587" mass="62488">MRGAILLLALLISCPGSSDIKIHTVTFDLGYDGASPPEKIEIEDGSVLSPVADPVRDGYQFDGWFTADGTLYDFKTPVTESFTLTAHWTIQNSGGGEGGSTAPTEEDLLTGQWAVYVQNPSNPSSDFVPTSHIIDIQKTKPGYWILIDTSEDPVNGTPIKSDREETEDGWFVIPYDSLKIKYRFIDDERNTLEAEHSPDGTIVVNYQLKRISSEEEIKMHIVSFKLDDSIESADDYSLSSELIAVESGKSLGEYLPTLKYNDKTVLALFTTADGTGFTEDTLINEDITVTVTPPGVFGTTHYVSTEDELITWANALTNNTSLSCVLLDDITLTEAWVPVGFGMGYAGTFDGRGHSIKGMEIKNSNQSGIFNGIAATGVVKNLTVEVSCNSVDHYNVGTIAKTNNGTIENCHSIIGGSVSLTREFGGIASTNSGSIIGCSSRISGQVSGSANVGGIVGTNNGTITASYMLLEEAGSFSSSDVSCGGIAGNNTDSVTGCYSIINGTISNESGNSYAIAPGGSLTACYWQSSDSFEDNTSGATEVSSPEEWYDGAMNEMNSVIGDTGYKFQKNEGNDAETIPLIIVPSST</sequence>
<protein>
    <submittedName>
        <fullName evidence="3">InlB B-repeat-containing protein</fullName>
    </submittedName>
</protein>
<dbReference type="NCBIfam" id="TIGR02543">
    <property type="entry name" value="List_Bact_rpt"/>
    <property type="match status" value="1"/>
</dbReference>
<gene>
    <name evidence="3" type="ORF">IAA97_06450</name>
</gene>
<dbReference type="Pfam" id="PF09479">
    <property type="entry name" value="Flg_new"/>
    <property type="match status" value="1"/>
</dbReference>
<dbReference type="AlphaFoldDB" id="A0A9D9E0T5"/>
<comment type="subcellular location">
    <subcellularLocation>
        <location evidence="1">Cell envelope</location>
    </subcellularLocation>
</comment>
<dbReference type="InterPro" id="IPR042229">
    <property type="entry name" value="Listeria/Bacterioides_rpt_sf"/>
</dbReference>
<evidence type="ECO:0000313" key="3">
    <source>
        <dbReference type="EMBL" id="MBO8436602.1"/>
    </source>
</evidence>
<evidence type="ECO:0000256" key="2">
    <source>
        <dbReference type="SAM" id="SignalP"/>
    </source>
</evidence>
<evidence type="ECO:0000313" key="4">
    <source>
        <dbReference type="Proteomes" id="UP000823615"/>
    </source>
</evidence>
<name>A0A9D9E0T5_9SPIO</name>
<proteinExistence type="predicted"/>
<dbReference type="GO" id="GO:0030313">
    <property type="term" value="C:cell envelope"/>
    <property type="evidence" value="ECO:0007669"/>
    <property type="project" value="UniProtKB-SubCell"/>
</dbReference>
<dbReference type="Gene3D" id="2.60.40.4270">
    <property type="entry name" value="Listeria-Bacteroides repeat domain"/>
    <property type="match status" value="1"/>
</dbReference>
<dbReference type="EMBL" id="JADIMT010000072">
    <property type="protein sequence ID" value="MBO8436602.1"/>
    <property type="molecule type" value="Genomic_DNA"/>
</dbReference>
<comment type="caution">
    <text evidence="3">The sequence shown here is derived from an EMBL/GenBank/DDBJ whole genome shotgun (WGS) entry which is preliminary data.</text>
</comment>
<evidence type="ECO:0000256" key="1">
    <source>
        <dbReference type="ARBA" id="ARBA00004196"/>
    </source>
</evidence>
<feature type="signal peptide" evidence="2">
    <location>
        <begin position="1"/>
        <end position="18"/>
    </location>
</feature>